<dbReference type="EMBL" id="JAANIA010001745">
    <property type="protein sequence ID" value="KAG5319364.1"/>
    <property type="molecule type" value="Genomic_DNA"/>
</dbReference>
<dbReference type="Proteomes" id="UP000668214">
    <property type="component" value="Unassembled WGS sequence"/>
</dbReference>
<comment type="caution">
    <text evidence="4">The sequence shown here is derived from an EMBL/GenBank/DDBJ whole genome shotgun (WGS) entry which is preliminary data.</text>
</comment>
<dbReference type="PANTHER" id="PTHR21681:SF0">
    <property type="entry name" value="EUKARYOTIC TRANSLATION INITIATION FACTOR 3 SUBUNIT J"/>
    <property type="match status" value="1"/>
</dbReference>
<dbReference type="GO" id="GO:0005852">
    <property type="term" value="C:eukaryotic translation initiation factor 3 complex"/>
    <property type="evidence" value="ECO:0007669"/>
    <property type="project" value="InterPro"/>
</dbReference>
<dbReference type="InterPro" id="IPR023194">
    <property type="entry name" value="eIF3-like_dom_sf"/>
</dbReference>
<evidence type="ECO:0000313" key="5">
    <source>
        <dbReference type="Proteomes" id="UP000668214"/>
    </source>
</evidence>
<protein>
    <submittedName>
        <fullName evidence="4">EIF3J factor</fullName>
    </submittedName>
</protein>
<dbReference type="GO" id="GO:0003743">
    <property type="term" value="F:translation initiation factor activity"/>
    <property type="evidence" value="ECO:0007669"/>
    <property type="project" value="UniProtKB-KW"/>
</dbReference>
<keyword evidence="3" id="KW-0648">Protein biosynthesis</keyword>
<keyword evidence="1" id="KW-0963">Cytoplasm</keyword>
<evidence type="ECO:0000256" key="2">
    <source>
        <dbReference type="ARBA" id="ARBA00022540"/>
    </source>
</evidence>
<sequence length="301" mass="35329">MRSRSRSRERSDPTLARCFLRAVWHARFRLYSSPRLCGRFSVHPQARRTANNHRQQWTRNGVHVDNVETKFDLAMRSNKWEGEDEEEDVKVMRFSHRSCYARTLPHESACCSANLTYNEHMFSILCFSSITEFFLKKAREEAERKAKEKEDALTPEERRADLLRRQRLQEEADLRLAMETFGVTEVSQNESLDIMVPDTKEEFERYGTALSQKINQFNKHAEFPQFAEELIKSIALNLSSNYLKKVKTIVDNLLIEKQKMEKGDKAKKNKGKGKAKLKIEGDNTLLSEYGDYVYDEYDDFM</sequence>
<keyword evidence="5" id="KW-1185">Reference proteome</keyword>
<name>A0A836ED83_9HYME</name>
<dbReference type="InterPro" id="IPR013906">
    <property type="entry name" value="eIF3j"/>
</dbReference>
<keyword evidence="2" id="KW-0396">Initiation factor</keyword>
<feature type="non-terminal residue" evidence="4">
    <location>
        <position position="1"/>
    </location>
</feature>
<evidence type="ECO:0000256" key="1">
    <source>
        <dbReference type="ARBA" id="ARBA00022490"/>
    </source>
</evidence>
<accession>A0A836ED83</accession>
<feature type="non-terminal residue" evidence="4">
    <location>
        <position position="301"/>
    </location>
</feature>
<evidence type="ECO:0000313" key="4">
    <source>
        <dbReference type="EMBL" id="KAG5319364.1"/>
    </source>
</evidence>
<organism evidence="4 5">
    <name type="scientific">Pseudoatta argentina</name>
    <dbReference type="NCBI Taxonomy" id="621737"/>
    <lineage>
        <taxon>Eukaryota</taxon>
        <taxon>Metazoa</taxon>
        <taxon>Ecdysozoa</taxon>
        <taxon>Arthropoda</taxon>
        <taxon>Hexapoda</taxon>
        <taxon>Insecta</taxon>
        <taxon>Pterygota</taxon>
        <taxon>Neoptera</taxon>
        <taxon>Endopterygota</taxon>
        <taxon>Hymenoptera</taxon>
        <taxon>Apocrita</taxon>
        <taxon>Aculeata</taxon>
        <taxon>Formicoidea</taxon>
        <taxon>Formicidae</taxon>
        <taxon>Myrmicinae</taxon>
        <taxon>Pseudoatta</taxon>
    </lineage>
</organism>
<dbReference type="AlphaFoldDB" id="A0A836ED83"/>
<dbReference type="Gene3D" id="1.10.246.60">
    <property type="entry name" value="Eukaryotic translation initiation factor 3 like domains"/>
    <property type="match status" value="1"/>
</dbReference>
<dbReference type="PANTHER" id="PTHR21681">
    <property type="entry name" value="EUKARYOTIC TRANSLATION INITIATION FACTOR 3 SUBUNIT J"/>
    <property type="match status" value="1"/>
</dbReference>
<evidence type="ECO:0000256" key="3">
    <source>
        <dbReference type="ARBA" id="ARBA00022917"/>
    </source>
</evidence>
<dbReference type="Pfam" id="PF08597">
    <property type="entry name" value="eIF3_subunit"/>
    <property type="match status" value="1"/>
</dbReference>
<reference evidence="4" key="1">
    <citation type="submission" date="2020-02" db="EMBL/GenBank/DDBJ databases">
        <title>Relaxed selection underlies rapid genomic changes in the transitions from sociality to social parasitism in ants.</title>
        <authorList>
            <person name="Bi X."/>
        </authorList>
    </citation>
    <scope>NUCLEOTIDE SEQUENCE</scope>
    <source>
        <strain evidence="4">BGI-DK2014c</strain>
        <tissue evidence="4">Whole body</tissue>
    </source>
</reference>
<gene>
    <name evidence="4" type="ORF">G6Z78_0009228</name>
</gene>
<proteinExistence type="predicted"/>